<organism evidence="5 6">
    <name type="scientific">Micromonospora costi</name>
    <dbReference type="NCBI Taxonomy" id="1530042"/>
    <lineage>
        <taxon>Bacteria</taxon>
        <taxon>Bacillati</taxon>
        <taxon>Actinomycetota</taxon>
        <taxon>Actinomycetes</taxon>
        <taxon>Micromonosporales</taxon>
        <taxon>Micromonosporaceae</taxon>
        <taxon>Micromonospora</taxon>
    </lineage>
</organism>
<evidence type="ECO:0000256" key="2">
    <source>
        <dbReference type="SAM" id="MobiDB-lite"/>
    </source>
</evidence>
<dbReference type="GO" id="GO:0003677">
    <property type="term" value="F:DNA binding"/>
    <property type="evidence" value="ECO:0007669"/>
    <property type="project" value="InterPro"/>
</dbReference>
<dbReference type="RefSeq" id="WP_120780160.1">
    <property type="nucleotide sequence ID" value="NZ_JBHLUP010000002.1"/>
</dbReference>
<dbReference type="PROSITE" id="PS50901">
    <property type="entry name" value="FTSK"/>
    <property type="match status" value="1"/>
</dbReference>
<keyword evidence="1" id="KW-0067">ATP-binding</keyword>
<keyword evidence="1" id="KW-0547">Nucleotide-binding</keyword>
<feature type="transmembrane region" description="Helical" evidence="3">
    <location>
        <begin position="67"/>
        <end position="88"/>
    </location>
</feature>
<name>A0A3B0AA88_9ACTN</name>
<feature type="domain" description="FtsK" evidence="4">
    <location>
        <begin position="253"/>
        <end position="447"/>
    </location>
</feature>
<dbReference type="EMBL" id="RBAN01000002">
    <property type="protein sequence ID" value="RKN55977.1"/>
    <property type="molecule type" value="Genomic_DNA"/>
</dbReference>
<comment type="caution">
    <text evidence="5">The sequence shown here is derived from an EMBL/GenBank/DDBJ whole genome shotgun (WGS) entry which is preliminary data.</text>
</comment>
<protein>
    <recommendedName>
        <fullName evidence="4">FtsK domain-containing protein</fullName>
    </recommendedName>
</protein>
<accession>A0A3B0AA88</accession>
<dbReference type="Proteomes" id="UP000279968">
    <property type="component" value="Unassembled WGS sequence"/>
</dbReference>
<keyword evidence="6" id="KW-1185">Reference proteome</keyword>
<dbReference type="OrthoDB" id="3315119at2"/>
<feature type="transmembrane region" description="Helical" evidence="3">
    <location>
        <begin position="95"/>
        <end position="118"/>
    </location>
</feature>
<feature type="transmembrane region" description="Helical" evidence="3">
    <location>
        <begin position="12"/>
        <end position="29"/>
    </location>
</feature>
<evidence type="ECO:0000256" key="3">
    <source>
        <dbReference type="SAM" id="Phobius"/>
    </source>
</evidence>
<dbReference type="Gene3D" id="3.40.50.300">
    <property type="entry name" value="P-loop containing nucleotide triphosphate hydrolases"/>
    <property type="match status" value="1"/>
</dbReference>
<feature type="binding site" evidence="1">
    <location>
        <begin position="269"/>
        <end position="276"/>
    </location>
    <ligand>
        <name>ATP</name>
        <dbReference type="ChEBI" id="CHEBI:30616"/>
    </ligand>
</feature>
<proteinExistence type="predicted"/>
<feature type="transmembrane region" description="Helical" evidence="3">
    <location>
        <begin position="41"/>
        <end position="61"/>
    </location>
</feature>
<keyword evidence="3" id="KW-1133">Transmembrane helix</keyword>
<evidence type="ECO:0000256" key="1">
    <source>
        <dbReference type="PROSITE-ProRule" id="PRU00289"/>
    </source>
</evidence>
<dbReference type="AlphaFoldDB" id="A0A3B0AA88"/>
<reference evidence="5 6" key="1">
    <citation type="journal article" date="2015" name="Int. J. Syst. Evol. Microbiol.">
        <title>Micromonospora costi sp. nov., isolated from a leaf of Costus speciosus.</title>
        <authorList>
            <person name="Thawai C."/>
        </authorList>
    </citation>
    <scope>NUCLEOTIDE SEQUENCE [LARGE SCALE GENOMIC DNA]</scope>
    <source>
        <strain evidence="5 6">CS1-12</strain>
    </source>
</reference>
<dbReference type="InterPro" id="IPR002543">
    <property type="entry name" value="FtsK_dom"/>
</dbReference>
<keyword evidence="3" id="KW-0812">Transmembrane</keyword>
<dbReference type="InterPro" id="IPR027417">
    <property type="entry name" value="P-loop_NTPase"/>
</dbReference>
<evidence type="ECO:0000313" key="5">
    <source>
        <dbReference type="EMBL" id="RKN55977.1"/>
    </source>
</evidence>
<keyword evidence="3" id="KW-0472">Membrane</keyword>
<sequence length="752" mass="80795">MNEQQGSRPSGATWVPAWTIVVLVLAAVLREGTERGNQSWILAIGAGALGLLLTGLITAATDRGIALAHRLAAVVGCSYWMTLVAYSGWSLTRTVAVLVGAGALFILEAIFAPAVAVAQVVQQQTVTPVVHQEQTDEEAAWQALLRRLAKAPITVRGVRPWADAPQDGMQVHIDLPEGLTVKKLSDSTLADDVAGAVKLPQGCVVRILDADHQGAAILDVMLRDCLADERLISEPTTAASIYDEMDVATTPRGEPMTVCLREKGMIVGGTTGSGKTTLLHRIIMRLARCIDALIWVIDPNGGGVAGPWLTPFARGEVDTPTIDWVAEDEVEAAVMCAIAIAIAKDRKTNRFSMRRKRQANTTVLPVDKDMPAIVIITDEGGEIRQAIGLLAALVDQYIARIAQIGRAEGVRVIQSVLRGTSDLLEKSLRAVQGIRVCLRMDEEGEYDHVLGKNPGRVRLLHKGSAFIYRTDRDYRPVLGRTVNVDIASIERHAIATAHLRPKLDDRGKLIASRVTLADVLDGRDPNDAKFAPLLGIPVIDDVLAGVAYENRWKRKAAMLAQLRDEDLPEDDEPGPSRPAPTPTSIAKPGSALDRLARGAGVAADAKPTAQATQQEPAKPVIPSQQQPEPPAVQQPTAPDDVDAVAEALLSDAHMAVDAEPVRPRIDAPTASAELVPASAGQAPNTRQSILLVVHDEHPTMLTATQIRTAIFQRWGVDVSKQRVGELLGKLVEQGELVRDETRPNGPYYGLAD</sequence>
<dbReference type="GO" id="GO:0005524">
    <property type="term" value="F:ATP binding"/>
    <property type="evidence" value="ECO:0007669"/>
    <property type="project" value="UniProtKB-UniRule"/>
</dbReference>
<evidence type="ECO:0000313" key="6">
    <source>
        <dbReference type="Proteomes" id="UP000279968"/>
    </source>
</evidence>
<gene>
    <name evidence="5" type="ORF">D7193_15440</name>
</gene>
<feature type="region of interest" description="Disordered" evidence="2">
    <location>
        <begin position="565"/>
        <end position="638"/>
    </location>
</feature>
<dbReference type="SUPFAM" id="SSF52540">
    <property type="entry name" value="P-loop containing nucleoside triphosphate hydrolases"/>
    <property type="match status" value="1"/>
</dbReference>
<evidence type="ECO:0000259" key="4">
    <source>
        <dbReference type="PROSITE" id="PS50901"/>
    </source>
</evidence>